<gene>
    <name evidence="3" type="ORF">BEMITA_LOCUS5953</name>
</gene>
<sequence>MFHYLSAFFYSLKDFLVEYVDIDYSLWLTWVLTPIIITFLLPAVIILLLYMSAIIFFIYKWHRERLKDAYDDNFFHGAIKTVAAVWDAHGWLWHGWEVVGEENIPKDSGALLIYYHGALPIDVYYLLARTYLNQNRLIHTVGDRFLFKIPGWKILTEVLKIIPGTVQSCSAVLKENNMLAISPGGVYEAQFGDCYYHLMWKKRLGFAKVAIDAKTPVIPFFTENIREAFRCLGIGRRLLLRLYLATKIPLVPIYGGFPVKLRTYIGKPIIFEDGVTPEEVQIKVAAAIEELIQKHQRVPGSITRALFDRFYTNPKDKKT</sequence>
<reference evidence="3" key="1">
    <citation type="submission" date="2021-12" db="EMBL/GenBank/DDBJ databases">
        <authorList>
            <person name="King R."/>
        </authorList>
    </citation>
    <scope>NUCLEOTIDE SEQUENCE</scope>
</reference>
<keyword evidence="1" id="KW-0472">Membrane</keyword>
<keyword evidence="1" id="KW-0812">Transmembrane</keyword>
<dbReference type="EMBL" id="OU963864">
    <property type="protein sequence ID" value="CAH0386887.1"/>
    <property type="molecule type" value="Genomic_DNA"/>
</dbReference>
<name>A0A9P0A5I9_BEMTA</name>
<keyword evidence="1" id="KW-1133">Transmembrane helix</keyword>
<evidence type="ECO:0000313" key="4">
    <source>
        <dbReference type="Proteomes" id="UP001152759"/>
    </source>
</evidence>
<dbReference type="KEGG" id="btab:109043840"/>
<proteinExistence type="predicted"/>
<dbReference type="GO" id="GO:0016020">
    <property type="term" value="C:membrane"/>
    <property type="evidence" value="ECO:0007669"/>
    <property type="project" value="TreeGrafter"/>
</dbReference>
<keyword evidence="4" id="KW-1185">Reference proteome</keyword>
<evidence type="ECO:0000256" key="1">
    <source>
        <dbReference type="SAM" id="Phobius"/>
    </source>
</evidence>
<dbReference type="PANTHER" id="PTHR22753">
    <property type="entry name" value="TRANSMEMBRANE PROTEIN 68"/>
    <property type="match status" value="1"/>
</dbReference>
<organism evidence="3 4">
    <name type="scientific">Bemisia tabaci</name>
    <name type="common">Sweetpotato whitefly</name>
    <name type="synonym">Aleurodes tabaci</name>
    <dbReference type="NCBI Taxonomy" id="7038"/>
    <lineage>
        <taxon>Eukaryota</taxon>
        <taxon>Metazoa</taxon>
        <taxon>Ecdysozoa</taxon>
        <taxon>Arthropoda</taxon>
        <taxon>Hexapoda</taxon>
        <taxon>Insecta</taxon>
        <taxon>Pterygota</taxon>
        <taxon>Neoptera</taxon>
        <taxon>Paraneoptera</taxon>
        <taxon>Hemiptera</taxon>
        <taxon>Sternorrhyncha</taxon>
        <taxon>Aleyrodoidea</taxon>
        <taxon>Aleyrodidae</taxon>
        <taxon>Aleyrodinae</taxon>
        <taxon>Bemisia</taxon>
    </lineage>
</organism>
<dbReference type="Proteomes" id="UP001152759">
    <property type="component" value="Chromosome 3"/>
</dbReference>
<dbReference type="InterPro" id="IPR002123">
    <property type="entry name" value="Plipid/glycerol_acylTrfase"/>
</dbReference>
<feature type="domain" description="Phospholipid/glycerol acyltransferase" evidence="2">
    <location>
        <begin position="97"/>
        <end position="220"/>
    </location>
</feature>
<evidence type="ECO:0000259" key="2">
    <source>
        <dbReference type="Pfam" id="PF01553"/>
    </source>
</evidence>
<protein>
    <recommendedName>
        <fullName evidence="2">Phospholipid/glycerol acyltransferase domain-containing protein</fullName>
    </recommendedName>
</protein>
<accession>A0A9P0A5I9</accession>
<dbReference type="Pfam" id="PF01553">
    <property type="entry name" value="Acyltransferase"/>
    <property type="match status" value="1"/>
</dbReference>
<dbReference type="AlphaFoldDB" id="A0A9P0A5I9"/>
<dbReference type="GO" id="GO:0016746">
    <property type="term" value="F:acyltransferase activity"/>
    <property type="evidence" value="ECO:0007669"/>
    <property type="project" value="InterPro"/>
</dbReference>
<feature type="transmembrane region" description="Helical" evidence="1">
    <location>
        <begin position="35"/>
        <end position="59"/>
    </location>
</feature>
<dbReference type="CDD" id="cd07987">
    <property type="entry name" value="LPLAT_MGAT-like"/>
    <property type="match status" value="1"/>
</dbReference>
<evidence type="ECO:0000313" key="3">
    <source>
        <dbReference type="EMBL" id="CAH0386887.1"/>
    </source>
</evidence>
<dbReference type="PANTHER" id="PTHR22753:SF14">
    <property type="entry name" value="MONOACYLGLYCEROL_DIACYLGLYCEROL O-ACYLTRANSFERASE"/>
    <property type="match status" value="1"/>
</dbReference>